<dbReference type="SUPFAM" id="SSF51905">
    <property type="entry name" value="FAD/NAD(P)-binding domain"/>
    <property type="match status" value="1"/>
</dbReference>
<evidence type="ECO:0000259" key="3">
    <source>
        <dbReference type="Pfam" id="PF01593"/>
    </source>
</evidence>
<sequence length="392" mass="41557">MSQQETHDVVVVGAGVGGLAAATALTAAGRETVVLEARDRVGGRLLSIPAEGGAMDLGASWFWDNEPFVAQLAKDLGLESFAHRLAGDTMLQTAEGVRRYSGNLVEGPSRRFVNGTYGLARGMAVRLPERALRLNTPVTAIRPAADGLEVRAADTVLRAGHLVLAVPPALAVAGIDFDGRLSADLVEVARFTPVWMGAVAKVLARYPRPFWRAAGLAGAGMSRVGPLQEVHDISGPDGTPAVLFGFAPTRLAGRPGFEEEVRAQLAAMYGPEAGEPSELLVQDWGQEEWTSPGDGHRLTAYQLFGHDLYQQPALDGRLHWASTETSPDFAGHVEGGTRRGGASDPCDPGRLNPTFRYLRKATACTASTPCCASTTVPVRTPTTCGRTSPRTR</sequence>
<protein>
    <submittedName>
        <fullName evidence="4">Monoamine oxidase</fullName>
    </submittedName>
</protein>
<evidence type="ECO:0000256" key="2">
    <source>
        <dbReference type="SAM" id="MobiDB-lite"/>
    </source>
</evidence>
<keyword evidence="5" id="KW-1185">Reference proteome</keyword>
<dbReference type="Gene3D" id="3.50.50.60">
    <property type="entry name" value="FAD/NAD(P)-binding domain"/>
    <property type="match status" value="2"/>
</dbReference>
<dbReference type="InterPro" id="IPR036188">
    <property type="entry name" value="FAD/NAD-bd_sf"/>
</dbReference>
<evidence type="ECO:0000313" key="5">
    <source>
        <dbReference type="Proteomes" id="UP000660675"/>
    </source>
</evidence>
<feature type="region of interest" description="Disordered" evidence="2">
    <location>
        <begin position="329"/>
        <end position="348"/>
    </location>
</feature>
<feature type="domain" description="Amine oxidase" evidence="3">
    <location>
        <begin position="104"/>
        <end position="340"/>
    </location>
</feature>
<gene>
    <name evidence="4" type="ORF">GCM10015535_37430</name>
</gene>
<dbReference type="Proteomes" id="UP000660675">
    <property type="component" value="Unassembled WGS sequence"/>
</dbReference>
<evidence type="ECO:0000256" key="1">
    <source>
        <dbReference type="ARBA" id="ARBA00005995"/>
    </source>
</evidence>
<dbReference type="PANTHER" id="PTHR43563:SF14">
    <property type="entry name" value="AMINE OXIDASE"/>
    <property type="match status" value="1"/>
</dbReference>
<dbReference type="PANTHER" id="PTHR43563">
    <property type="entry name" value="AMINE OXIDASE"/>
    <property type="match status" value="1"/>
</dbReference>
<dbReference type="SUPFAM" id="SSF54373">
    <property type="entry name" value="FAD-linked reductases, C-terminal domain"/>
    <property type="match status" value="1"/>
</dbReference>
<dbReference type="EMBL" id="BMTF01000012">
    <property type="protein sequence ID" value="GGV87710.1"/>
    <property type="molecule type" value="Genomic_DNA"/>
</dbReference>
<organism evidence="4 5">
    <name type="scientific">Streptomyces gelaticus</name>
    <dbReference type="NCBI Taxonomy" id="285446"/>
    <lineage>
        <taxon>Bacteria</taxon>
        <taxon>Bacillati</taxon>
        <taxon>Actinomycetota</taxon>
        <taxon>Actinomycetes</taxon>
        <taxon>Kitasatosporales</taxon>
        <taxon>Streptomycetaceae</taxon>
        <taxon>Streptomyces</taxon>
    </lineage>
</organism>
<evidence type="ECO:0000313" key="4">
    <source>
        <dbReference type="EMBL" id="GGV87710.1"/>
    </source>
</evidence>
<name>A0ABQ2W2S4_9ACTN</name>
<proteinExistence type="inferred from homology"/>
<dbReference type="Pfam" id="PF01593">
    <property type="entry name" value="Amino_oxidase"/>
    <property type="match status" value="2"/>
</dbReference>
<dbReference type="InterPro" id="IPR050703">
    <property type="entry name" value="Flavin_MAO"/>
</dbReference>
<comment type="caution">
    <text evidence="4">The sequence shown here is derived from an EMBL/GenBank/DDBJ whole genome shotgun (WGS) entry which is preliminary data.</text>
</comment>
<comment type="similarity">
    <text evidence="1">Belongs to the flavin monoamine oxidase family.</text>
</comment>
<dbReference type="InterPro" id="IPR002937">
    <property type="entry name" value="Amino_oxidase"/>
</dbReference>
<feature type="domain" description="Amine oxidase" evidence="3">
    <location>
        <begin position="17"/>
        <end position="81"/>
    </location>
</feature>
<reference evidence="5" key="1">
    <citation type="journal article" date="2019" name="Int. J. Syst. Evol. Microbiol.">
        <title>The Global Catalogue of Microorganisms (GCM) 10K type strain sequencing project: providing services to taxonomists for standard genome sequencing and annotation.</title>
        <authorList>
            <consortium name="The Broad Institute Genomics Platform"/>
            <consortium name="The Broad Institute Genome Sequencing Center for Infectious Disease"/>
            <person name="Wu L."/>
            <person name="Ma J."/>
        </authorList>
    </citation>
    <scope>NUCLEOTIDE SEQUENCE [LARGE SCALE GENOMIC DNA]</scope>
    <source>
        <strain evidence="5">JCM 4376</strain>
    </source>
</reference>
<accession>A0ABQ2W2S4</accession>